<dbReference type="GO" id="GO:0004386">
    <property type="term" value="F:helicase activity"/>
    <property type="evidence" value="ECO:0007669"/>
    <property type="project" value="UniProtKB-KW"/>
</dbReference>
<reference evidence="2 3" key="1">
    <citation type="submission" date="2020-08" db="EMBL/GenBank/DDBJ databases">
        <title>Genomic Encyclopedia of Type Strains, Phase III (KMG-III): the genomes of soil and plant-associated and newly described type strains.</title>
        <authorList>
            <person name="Whitman W."/>
        </authorList>
    </citation>
    <scope>NUCLEOTIDE SEQUENCE [LARGE SCALE GENOMIC DNA]</scope>
    <source>
        <strain evidence="2 3">CECT 8572</strain>
    </source>
</reference>
<feature type="domain" description="Helicase C-terminal" evidence="1">
    <location>
        <begin position="25"/>
        <end position="106"/>
    </location>
</feature>
<sequence>MATFLELFPIKGRGVTFTCSVAHGEQVVAAYLAAGVSAETLTGETLDDEREAIIERIGQEKTRQLVVIDCASEGFDLPELECATLLRPSASLTLVLQQIARAIRPVYAKGFDLETREGRHAAIQASGKTHAKIIDCVSNTLCHGIPELDHKWSLESQDRKARAASKTEDGETLAVRQCLECYAIHPSAPECPQCGHEHPVKSRIPKARAEELRELEKSERERLHRES</sequence>
<comment type="caution">
    <text evidence="2">The sequence shown here is derived from an EMBL/GenBank/DDBJ whole genome shotgun (WGS) entry which is preliminary data.</text>
</comment>
<gene>
    <name evidence="2" type="ORF">FHS00_001333</name>
</gene>
<organism evidence="2 3">
    <name type="scientific">Limimaricola variabilis</name>
    <dbReference type="NCBI Taxonomy" id="1492771"/>
    <lineage>
        <taxon>Bacteria</taxon>
        <taxon>Pseudomonadati</taxon>
        <taxon>Pseudomonadota</taxon>
        <taxon>Alphaproteobacteria</taxon>
        <taxon>Rhodobacterales</taxon>
        <taxon>Paracoccaceae</taxon>
        <taxon>Limimaricola</taxon>
    </lineage>
</organism>
<evidence type="ECO:0000313" key="3">
    <source>
        <dbReference type="Proteomes" id="UP000576152"/>
    </source>
</evidence>
<dbReference type="InterPro" id="IPR001650">
    <property type="entry name" value="Helicase_C-like"/>
</dbReference>
<accession>A0ABR6HMP6</accession>
<dbReference type="Gene3D" id="3.40.50.300">
    <property type="entry name" value="P-loop containing nucleotide triphosphate hydrolases"/>
    <property type="match status" value="1"/>
</dbReference>
<keyword evidence="2" id="KW-0347">Helicase</keyword>
<keyword evidence="3" id="KW-1185">Reference proteome</keyword>
<dbReference type="Pfam" id="PF00271">
    <property type="entry name" value="Helicase_C"/>
    <property type="match status" value="1"/>
</dbReference>
<evidence type="ECO:0000313" key="2">
    <source>
        <dbReference type="EMBL" id="MBB3711762.1"/>
    </source>
</evidence>
<dbReference type="SMART" id="SM00490">
    <property type="entry name" value="HELICc"/>
    <property type="match status" value="1"/>
</dbReference>
<protein>
    <submittedName>
        <fullName evidence="2">Superfamily II DNA or RNA helicase</fullName>
    </submittedName>
</protein>
<dbReference type="RefSeq" id="WP_183471084.1">
    <property type="nucleotide sequence ID" value="NZ_JACIBX010000003.1"/>
</dbReference>
<keyword evidence="2" id="KW-0067">ATP-binding</keyword>
<proteinExistence type="predicted"/>
<dbReference type="EMBL" id="JACIBX010000003">
    <property type="protein sequence ID" value="MBB3711762.1"/>
    <property type="molecule type" value="Genomic_DNA"/>
</dbReference>
<keyword evidence="2" id="KW-0547">Nucleotide-binding</keyword>
<keyword evidence="2" id="KW-0378">Hydrolase</keyword>
<dbReference type="Proteomes" id="UP000576152">
    <property type="component" value="Unassembled WGS sequence"/>
</dbReference>
<evidence type="ECO:0000259" key="1">
    <source>
        <dbReference type="SMART" id="SM00490"/>
    </source>
</evidence>
<dbReference type="SUPFAM" id="SSF52540">
    <property type="entry name" value="P-loop containing nucleoside triphosphate hydrolases"/>
    <property type="match status" value="1"/>
</dbReference>
<name>A0ABR6HMP6_9RHOB</name>
<dbReference type="InterPro" id="IPR027417">
    <property type="entry name" value="P-loop_NTPase"/>
</dbReference>